<dbReference type="Proteomes" id="UP001163632">
    <property type="component" value="Chromosome"/>
</dbReference>
<evidence type="ECO:0000313" key="1">
    <source>
        <dbReference type="EMBL" id="UZA02959.1"/>
    </source>
</evidence>
<accession>A0ABY6M7N9</accession>
<reference evidence="1" key="1">
    <citation type="journal article" date="2022" name="BMC Microbiol.">
        <title>Whole genome sequencing of Moraxella bovis strains from North America reveals two genotypes with different genetic determinants.</title>
        <authorList>
            <person name="Wynn E.L."/>
            <person name="Hille M.M."/>
            <person name="Loy J.D."/>
            <person name="Schuller G."/>
            <person name="Kuhn K.L."/>
            <person name="Dickey A.M."/>
            <person name="Bono J.L."/>
            <person name="Clawson M.L."/>
        </authorList>
    </citation>
    <scope>NUCLEOTIDE SEQUENCE</scope>
    <source>
        <strain evidence="1">SAM102599</strain>
    </source>
</reference>
<dbReference type="EMBL" id="CP087830">
    <property type="protein sequence ID" value="UZA02959.1"/>
    <property type="molecule type" value="Genomic_DNA"/>
</dbReference>
<gene>
    <name evidence="1" type="ORF">LP092_13640</name>
</gene>
<sequence>MRHEQVYYGVYHTKLKVYLDDDGYHYPIDSSDLYGLDNFNEAIDSINNLVKSHNFNPMDLVIHRLVGSISVNQVFEVDSYVQDT</sequence>
<name>A0ABY6M7N9_MORBO</name>
<proteinExistence type="predicted"/>
<dbReference type="RefSeq" id="WP_264697114.1">
    <property type="nucleotide sequence ID" value="NZ_CP087771.1"/>
</dbReference>
<keyword evidence="2" id="KW-1185">Reference proteome</keyword>
<evidence type="ECO:0000313" key="2">
    <source>
        <dbReference type="Proteomes" id="UP001163632"/>
    </source>
</evidence>
<organism evidence="1 2">
    <name type="scientific">Moraxella bovis</name>
    <dbReference type="NCBI Taxonomy" id="476"/>
    <lineage>
        <taxon>Bacteria</taxon>
        <taxon>Pseudomonadati</taxon>
        <taxon>Pseudomonadota</taxon>
        <taxon>Gammaproteobacteria</taxon>
        <taxon>Moraxellales</taxon>
        <taxon>Moraxellaceae</taxon>
        <taxon>Moraxella</taxon>
    </lineage>
</organism>
<protein>
    <submittedName>
        <fullName evidence="1">Uncharacterized protein</fullName>
    </submittedName>
</protein>